<evidence type="ECO:0000313" key="1">
    <source>
        <dbReference type="EMBL" id="MEJ8672757.1"/>
    </source>
</evidence>
<dbReference type="Proteomes" id="UP001376459">
    <property type="component" value="Unassembled WGS sequence"/>
</dbReference>
<proteinExistence type="predicted"/>
<keyword evidence="2" id="KW-1185">Reference proteome</keyword>
<protein>
    <submittedName>
        <fullName evidence="1">Uncharacterized protein</fullName>
    </submittedName>
</protein>
<name>A0ABU8UVX9_9ACTN</name>
<evidence type="ECO:0000313" key="2">
    <source>
        <dbReference type="Proteomes" id="UP001376459"/>
    </source>
</evidence>
<accession>A0ABU8UVX9</accession>
<organism evidence="1 2">
    <name type="scientific">Streptomyces machairae</name>
    <dbReference type="NCBI Taxonomy" id="3134109"/>
    <lineage>
        <taxon>Bacteria</taxon>
        <taxon>Bacillati</taxon>
        <taxon>Actinomycetota</taxon>
        <taxon>Actinomycetes</taxon>
        <taxon>Kitasatosporales</taxon>
        <taxon>Streptomycetaceae</taxon>
        <taxon>Streptomyces</taxon>
    </lineage>
</organism>
<reference evidence="1 2" key="1">
    <citation type="submission" date="2024-03" db="EMBL/GenBank/DDBJ databases">
        <title>Novel Streptomyces species of biotechnological and ecological value are a feature of Machair soil.</title>
        <authorList>
            <person name="Prole J.R."/>
            <person name="Goodfellow M."/>
            <person name="Allenby N."/>
            <person name="Ward A.C."/>
        </authorList>
    </citation>
    <scope>NUCLEOTIDE SEQUENCE [LARGE SCALE GENOMIC DNA]</scope>
    <source>
        <strain evidence="1 2">MS1.AVA.1</strain>
    </source>
</reference>
<dbReference type="EMBL" id="JBBKAK010000001">
    <property type="protein sequence ID" value="MEJ8672757.1"/>
    <property type="molecule type" value="Genomic_DNA"/>
</dbReference>
<sequence>MLIVERAGAAAGLERYENTAVAGRPWTGSEPLQAPSRGVVRL</sequence>
<comment type="caution">
    <text evidence="1">The sequence shown here is derived from an EMBL/GenBank/DDBJ whole genome shotgun (WGS) entry which is preliminary data.</text>
</comment>
<gene>
    <name evidence="1" type="ORF">WKI71_43665</name>
</gene>